<gene>
    <name evidence="1" type="ORF">DI536_12920</name>
</gene>
<evidence type="ECO:0000313" key="2">
    <source>
        <dbReference type="Proteomes" id="UP000249061"/>
    </source>
</evidence>
<proteinExistence type="predicted"/>
<dbReference type="AlphaFoldDB" id="A0A2W5TH64"/>
<comment type="caution">
    <text evidence="1">The sequence shown here is derived from an EMBL/GenBank/DDBJ whole genome shotgun (WGS) entry which is preliminary data.</text>
</comment>
<name>A0A2W5TH64_9BACT</name>
<evidence type="ECO:0000313" key="1">
    <source>
        <dbReference type="EMBL" id="PZR13187.1"/>
    </source>
</evidence>
<protein>
    <submittedName>
        <fullName evidence="1">Uncharacterized protein</fullName>
    </submittedName>
</protein>
<dbReference type="Proteomes" id="UP000249061">
    <property type="component" value="Unassembled WGS sequence"/>
</dbReference>
<dbReference type="EMBL" id="QFQP01000010">
    <property type="protein sequence ID" value="PZR13187.1"/>
    <property type="molecule type" value="Genomic_DNA"/>
</dbReference>
<sequence>MLAAVVWMTGCVRNEQEAQLDQAQEGMNALVDAIMSQDAERLRAVLSKEQIATVERRASSHGETFETTVLLEYEVQRRGLILNFGEDWLAKNKLEVSSVQRMVDNTYSVTISFGGDPAYGKPVYFSREGNDFKFAGITPELGSAHYAATGAVFWWNHWKFNNFGNPPLGGWDWGDFFCADNADENNLPLSIYYVGRIYRAGAMEPVNCHSYEYWYGAKKTVGRIEVPFPTGSVSMKMHGWCMYNAIGSDLMLRADGNWQCTPP</sequence>
<organism evidence="1 2">
    <name type="scientific">Archangium gephyra</name>
    <dbReference type="NCBI Taxonomy" id="48"/>
    <lineage>
        <taxon>Bacteria</taxon>
        <taxon>Pseudomonadati</taxon>
        <taxon>Myxococcota</taxon>
        <taxon>Myxococcia</taxon>
        <taxon>Myxococcales</taxon>
        <taxon>Cystobacterineae</taxon>
        <taxon>Archangiaceae</taxon>
        <taxon>Archangium</taxon>
    </lineage>
</organism>
<reference evidence="1 2" key="1">
    <citation type="submission" date="2017-08" db="EMBL/GenBank/DDBJ databases">
        <title>Infants hospitalized years apart are colonized by the same room-sourced microbial strains.</title>
        <authorList>
            <person name="Brooks B."/>
            <person name="Olm M.R."/>
            <person name="Firek B.A."/>
            <person name="Baker R."/>
            <person name="Thomas B.C."/>
            <person name="Morowitz M.J."/>
            <person name="Banfield J.F."/>
        </authorList>
    </citation>
    <scope>NUCLEOTIDE SEQUENCE [LARGE SCALE GENOMIC DNA]</scope>
    <source>
        <strain evidence="1">S2_003_000_R2_14</strain>
    </source>
</reference>
<accession>A0A2W5TH64</accession>